<comment type="caution">
    <text evidence="1">The sequence shown here is derived from an EMBL/GenBank/DDBJ whole genome shotgun (WGS) entry which is preliminary data.</text>
</comment>
<dbReference type="NCBIfam" id="NF040521">
    <property type="entry name" value="C45_proenzyme"/>
    <property type="match status" value="1"/>
</dbReference>
<protein>
    <recommendedName>
        <fullName evidence="2">Acyl-coenzyme A:6-aminopenicillanic acid acyl-transferase</fullName>
    </recommendedName>
</protein>
<evidence type="ECO:0000313" key="1">
    <source>
        <dbReference type="EMBL" id="MPL77946.1"/>
    </source>
</evidence>
<proteinExistence type="predicted"/>
<dbReference type="Gene3D" id="3.60.60.10">
    <property type="entry name" value="Penicillin V Acylase, Chain A"/>
    <property type="match status" value="1"/>
</dbReference>
<reference evidence="1" key="1">
    <citation type="submission" date="2019-08" db="EMBL/GenBank/DDBJ databases">
        <authorList>
            <person name="Kucharzyk K."/>
            <person name="Murdoch R.W."/>
            <person name="Higgins S."/>
            <person name="Loffler F."/>
        </authorList>
    </citation>
    <scope>NUCLEOTIDE SEQUENCE</scope>
</reference>
<name>A0A644UG31_9ZZZZ</name>
<dbReference type="AlphaFoldDB" id="A0A644UG31"/>
<evidence type="ECO:0008006" key="2">
    <source>
        <dbReference type="Google" id="ProtNLM"/>
    </source>
</evidence>
<organism evidence="1">
    <name type="scientific">bioreactor metagenome</name>
    <dbReference type="NCBI Taxonomy" id="1076179"/>
    <lineage>
        <taxon>unclassified sequences</taxon>
        <taxon>metagenomes</taxon>
        <taxon>ecological metagenomes</taxon>
    </lineage>
</organism>
<dbReference type="PROSITE" id="PS51257">
    <property type="entry name" value="PROKAR_LIPOPROTEIN"/>
    <property type="match status" value="1"/>
</dbReference>
<sequence length="398" mass="43558">MDLKKLLFLIVLLFSLVIAAGCITSTPVSPPDNPDMTLVSSFEAGDRYLAGNYTVILLEGSYREMGRQYGGLMKTELLAEYAMLTSALESRGYSIECLRSYAAPGTQYQPERMKEINRGMAETTGLTEEDIAILYYGPALYLSMPAGCSYLAVWGDYTTDGSVVISRNWDLPDFVEPFNPYYVLAVYRPTDGSNGVATFGPAGSRPETLMNSAGLFIADDNSGLDPVGQDDRPDLISEFFRLMLDYSDLAGLRTGVLTTRPNIAWIVDIAGPEGAYVLEAELAETKVRTGDGVVAAANHFADPSWDLRTPPAENSISRYTNLLSQAAAAKGTIDAAKMMQIRDVLLTDGGATYRHSILEGHLYSSNHQVVFVPANQTLWMKVIDLDWQKVELAPLFAM</sequence>
<dbReference type="InterPro" id="IPR047794">
    <property type="entry name" value="C45_proenzyme-like"/>
</dbReference>
<dbReference type="EMBL" id="VSSQ01000111">
    <property type="protein sequence ID" value="MPL77946.1"/>
    <property type="molecule type" value="Genomic_DNA"/>
</dbReference>
<accession>A0A644UG31</accession>
<gene>
    <name evidence="1" type="ORF">SDC9_23807</name>
</gene>